<dbReference type="InterPro" id="IPR000172">
    <property type="entry name" value="GMC_OxRdtase_N"/>
</dbReference>
<evidence type="ECO:0000256" key="3">
    <source>
        <dbReference type="ARBA" id="ARBA00022630"/>
    </source>
</evidence>
<dbReference type="PANTHER" id="PTHR11552">
    <property type="entry name" value="GLUCOSE-METHANOL-CHOLINE GMC OXIDOREDUCTASE"/>
    <property type="match status" value="1"/>
</dbReference>
<dbReference type="PROSITE" id="PS00623">
    <property type="entry name" value="GMC_OXRED_1"/>
    <property type="match status" value="1"/>
</dbReference>
<dbReference type="SUPFAM" id="SSF51905">
    <property type="entry name" value="FAD/NAD(P)-binding domain"/>
    <property type="match status" value="1"/>
</dbReference>
<evidence type="ECO:0000256" key="4">
    <source>
        <dbReference type="ARBA" id="ARBA00022827"/>
    </source>
</evidence>
<dbReference type="Pfam" id="PF00732">
    <property type="entry name" value="GMC_oxred_N"/>
    <property type="match status" value="1"/>
</dbReference>
<evidence type="ECO:0000256" key="5">
    <source>
        <dbReference type="PIRSR" id="PIRSR000137-2"/>
    </source>
</evidence>
<dbReference type="PIRSF" id="PIRSF000137">
    <property type="entry name" value="Alcohol_oxidase"/>
    <property type="match status" value="1"/>
</dbReference>
<dbReference type="RefSeq" id="WP_120736077.1">
    <property type="nucleotide sequence ID" value="NZ_CP032568.1"/>
</dbReference>
<evidence type="ECO:0000256" key="2">
    <source>
        <dbReference type="ARBA" id="ARBA00010790"/>
    </source>
</evidence>
<comment type="cofactor">
    <cofactor evidence="1 5">
        <name>FAD</name>
        <dbReference type="ChEBI" id="CHEBI:57692"/>
    </cofactor>
</comment>
<evidence type="ECO:0000313" key="9">
    <source>
        <dbReference type="Proteomes" id="UP000267164"/>
    </source>
</evidence>
<comment type="similarity">
    <text evidence="2 6">Belongs to the GMC oxidoreductase family.</text>
</comment>
<feature type="binding site" evidence="5">
    <location>
        <position position="221"/>
    </location>
    <ligand>
        <name>FAD</name>
        <dbReference type="ChEBI" id="CHEBI:57692"/>
    </ligand>
</feature>
<dbReference type="Gene3D" id="3.30.410.40">
    <property type="match status" value="1"/>
</dbReference>
<dbReference type="Proteomes" id="UP000267164">
    <property type="component" value="Chromosome"/>
</dbReference>
<keyword evidence="4 5" id="KW-0274">FAD</keyword>
<dbReference type="SUPFAM" id="SSF54373">
    <property type="entry name" value="FAD-linked reductases, C-terminal domain"/>
    <property type="match status" value="1"/>
</dbReference>
<dbReference type="Pfam" id="PF05199">
    <property type="entry name" value="GMC_oxred_C"/>
    <property type="match status" value="1"/>
</dbReference>
<dbReference type="KEGG" id="nyu:D7D52_10105"/>
<evidence type="ECO:0000313" key="8">
    <source>
        <dbReference type="EMBL" id="AYF74156.1"/>
    </source>
</evidence>
<feature type="binding site" evidence="5">
    <location>
        <begin position="92"/>
        <end position="95"/>
    </location>
    <ligand>
        <name>FAD</name>
        <dbReference type="ChEBI" id="CHEBI:57692"/>
    </ligand>
</feature>
<dbReference type="EMBL" id="CP032568">
    <property type="protein sequence ID" value="AYF74156.1"/>
    <property type="molecule type" value="Genomic_DNA"/>
</dbReference>
<dbReference type="PANTHER" id="PTHR11552:SF147">
    <property type="entry name" value="CHOLINE DEHYDROGENASE, MITOCHONDRIAL"/>
    <property type="match status" value="1"/>
</dbReference>
<feature type="domain" description="Glucose-methanol-choline oxidoreductase N-terminal" evidence="7">
    <location>
        <begin position="82"/>
        <end position="105"/>
    </location>
</feature>
<organism evidence="8 9">
    <name type="scientific">Nocardia yunnanensis</name>
    <dbReference type="NCBI Taxonomy" id="2382165"/>
    <lineage>
        <taxon>Bacteria</taxon>
        <taxon>Bacillati</taxon>
        <taxon>Actinomycetota</taxon>
        <taxon>Actinomycetes</taxon>
        <taxon>Mycobacteriales</taxon>
        <taxon>Nocardiaceae</taxon>
        <taxon>Nocardia</taxon>
    </lineage>
</organism>
<feature type="binding site" evidence="5">
    <location>
        <position position="84"/>
    </location>
    <ligand>
        <name>FAD</name>
        <dbReference type="ChEBI" id="CHEBI:57692"/>
    </ligand>
</feature>
<reference evidence="8 9" key="1">
    <citation type="submission" date="2018-09" db="EMBL/GenBank/DDBJ databases">
        <title>Nocardia yunnanensis sp. nov., an actinomycete isolated from a soil sample.</title>
        <authorList>
            <person name="Zhang J."/>
        </authorList>
    </citation>
    <scope>NUCLEOTIDE SEQUENCE [LARGE SCALE GENOMIC DNA]</scope>
    <source>
        <strain evidence="8 9">CFHS0054</strain>
    </source>
</reference>
<dbReference type="GO" id="GO:0016020">
    <property type="term" value="C:membrane"/>
    <property type="evidence" value="ECO:0007669"/>
    <property type="project" value="TreeGrafter"/>
</dbReference>
<evidence type="ECO:0000259" key="7">
    <source>
        <dbReference type="PROSITE" id="PS00623"/>
    </source>
</evidence>
<protein>
    <submittedName>
        <fullName evidence="8">Dehydrogenase</fullName>
    </submittedName>
</protein>
<dbReference type="InterPro" id="IPR012132">
    <property type="entry name" value="GMC_OxRdtase"/>
</dbReference>
<evidence type="ECO:0000256" key="1">
    <source>
        <dbReference type="ARBA" id="ARBA00001974"/>
    </source>
</evidence>
<dbReference type="InterPro" id="IPR007867">
    <property type="entry name" value="GMC_OxRtase_C"/>
</dbReference>
<accession>A0A386Z945</accession>
<dbReference type="GO" id="GO:0050660">
    <property type="term" value="F:flavin adenine dinucleotide binding"/>
    <property type="evidence" value="ECO:0007669"/>
    <property type="project" value="InterPro"/>
</dbReference>
<sequence>MSDTHADVVIVGGGSAGAVLAARLSENPGRRVLLLEAGPDYPAAGYPDAVASSSILGGYTGHDWGYASEPGYVGHPIQLYRGKVLGGSSAVNGSVFVRALPADFDRWTARGLKGWSFPDVLESYRKVEKTSAGDDAWHGRGGPMPVHQLTRDELSPMQCAFVDSALACGIPATADFNGPQPHGVAPYPMNVVDGVRVNTGMAYLTDEVREANLSVRGDVLVDRVVFTDGRAHGVLTADGELITAGEVILCAGTYGSAAILLRSGVGPADHLRELGIPEIADLPVGRTLYDHPFYYNAYAADPERMGAGEPLIGAKVWTASSDAAAGELDLHITATHLIDQKLSPTGAAFVLAVALTRPRSCGSLTLADIDPRIAPRIDLNFLADPADRRRLLEGVALSRRIGGSAPLAALIDHEMTPGSDDPAAIEASVRATLDTYHHPTSTVPMGADDDPAAVVDRLGAVRGVPGLRVVDASIFPDAVCAASNPTVIMAAEHIAAQL</sequence>
<name>A0A386Z945_9NOCA</name>
<keyword evidence="3 6" id="KW-0285">Flavoprotein</keyword>
<keyword evidence="9" id="KW-1185">Reference proteome</keyword>
<feature type="binding site" evidence="5">
    <location>
        <position position="436"/>
    </location>
    <ligand>
        <name>substrate</name>
    </ligand>
</feature>
<gene>
    <name evidence="8" type="ORF">D7D52_10105</name>
</gene>
<dbReference type="OrthoDB" id="9785276at2"/>
<dbReference type="InterPro" id="IPR036188">
    <property type="entry name" value="FAD/NAD-bd_sf"/>
</dbReference>
<dbReference type="GO" id="GO:0019285">
    <property type="term" value="P:glycine betaine biosynthetic process from choline"/>
    <property type="evidence" value="ECO:0007669"/>
    <property type="project" value="TreeGrafter"/>
</dbReference>
<dbReference type="AlphaFoldDB" id="A0A386Z945"/>
<dbReference type="GO" id="GO:0008812">
    <property type="term" value="F:choline dehydrogenase activity"/>
    <property type="evidence" value="ECO:0007669"/>
    <property type="project" value="TreeGrafter"/>
</dbReference>
<evidence type="ECO:0000256" key="6">
    <source>
        <dbReference type="RuleBase" id="RU003968"/>
    </source>
</evidence>
<proteinExistence type="inferred from homology"/>
<dbReference type="Gene3D" id="3.50.50.60">
    <property type="entry name" value="FAD/NAD(P)-binding domain"/>
    <property type="match status" value="1"/>
</dbReference>